<feature type="region of interest" description="Disordered" evidence="1">
    <location>
        <begin position="191"/>
        <end position="337"/>
    </location>
</feature>
<organism evidence="2 3">
    <name type="scientific">Smittium culicis</name>
    <dbReference type="NCBI Taxonomy" id="133412"/>
    <lineage>
        <taxon>Eukaryota</taxon>
        <taxon>Fungi</taxon>
        <taxon>Fungi incertae sedis</taxon>
        <taxon>Zoopagomycota</taxon>
        <taxon>Kickxellomycotina</taxon>
        <taxon>Harpellomycetes</taxon>
        <taxon>Harpellales</taxon>
        <taxon>Legeriomycetaceae</taxon>
        <taxon>Smittium</taxon>
    </lineage>
</organism>
<feature type="compositionally biased region" description="Low complexity" evidence="1">
    <location>
        <begin position="26"/>
        <end position="44"/>
    </location>
</feature>
<name>A0A1R1X436_9FUNG</name>
<feature type="compositionally biased region" description="Polar residues" evidence="1">
    <location>
        <begin position="280"/>
        <end position="300"/>
    </location>
</feature>
<keyword evidence="3" id="KW-1185">Reference proteome</keyword>
<feature type="compositionally biased region" description="Basic and acidic residues" evidence="1">
    <location>
        <begin position="1"/>
        <end position="10"/>
    </location>
</feature>
<accession>A0A1R1X436</accession>
<feature type="compositionally biased region" description="Polar residues" evidence="1">
    <location>
        <begin position="241"/>
        <end position="256"/>
    </location>
</feature>
<feature type="compositionally biased region" description="Polar residues" evidence="1">
    <location>
        <begin position="355"/>
        <end position="364"/>
    </location>
</feature>
<sequence length="377" mass="42106">MHQYRMRFDSRPVQPQPIPTSDSKSRPSNNSNLNSSNSPKVLNSIKTTSNDKISTEMNLVNSKIDPSLLKERAIPQSSQKSTTASSNPEKLHSFVNEPQIVFFPAVPRQLRDGYMDYKMSYFKRKELSRRRKERIILASKGKASSKQSSFSLFSKIWFSKSSTEQPSSDRKPFLSKSKSLYVDTVLQSSDLNSDTSSISTLQPSSYSKTDSSSIKLKKINPTLNHPESTSPLDLNKPPFGNESQTSFNSSPNNNISHIKKGSKLSANLSPSSSLSAPISRYNSMQTPQHNSSLNRSQELNETFPPELFSATSSPSPRRKISYSANSNSSNNSEQLLAHQKKILDLAMSHNDESSHISNSESFNLYTSTYSNSESEYN</sequence>
<gene>
    <name evidence="2" type="ORF">AYI69_g10688</name>
</gene>
<feature type="compositionally biased region" description="Low complexity" evidence="1">
    <location>
        <begin position="263"/>
        <end position="279"/>
    </location>
</feature>
<feature type="compositionally biased region" description="Polar residues" evidence="1">
    <location>
        <begin position="45"/>
        <end position="61"/>
    </location>
</feature>
<protein>
    <submittedName>
        <fullName evidence="2">Uncharacterized protein</fullName>
    </submittedName>
</protein>
<dbReference type="Proteomes" id="UP000187429">
    <property type="component" value="Unassembled WGS sequence"/>
</dbReference>
<proteinExistence type="predicted"/>
<feature type="region of interest" description="Disordered" evidence="1">
    <location>
        <begin position="1"/>
        <end position="89"/>
    </location>
</feature>
<feature type="region of interest" description="Disordered" evidence="1">
    <location>
        <begin position="350"/>
        <end position="377"/>
    </location>
</feature>
<reference evidence="3" key="1">
    <citation type="submission" date="2017-01" db="EMBL/GenBank/DDBJ databases">
        <authorList>
            <person name="Wang Y."/>
            <person name="White M."/>
            <person name="Kvist S."/>
            <person name="Moncalvo J.-M."/>
        </authorList>
    </citation>
    <scope>NUCLEOTIDE SEQUENCE [LARGE SCALE GENOMIC DNA]</scope>
    <source>
        <strain evidence="3">ID-206-W2</strain>
    </source>
</reference>
<feature type="compositionally biased region" description="Polar residues" evidence="1">
    <location>
        <begin position="75"/>
        <end position="88"/>
    </location>
</feature>
<evidence type="ECO:0000313" key="2">
    <source>
        <dbReference type="EMBL" id="OMJ09396.1"/>
    </source>
</evidence>
<feature type="compositionally biased region" description="Low complexity" evidence="1">
    <location>
        <begin position="321"/>
        <end position="332"/>
    </location>
</feature>
<feature type="compositionally biased region" description="Low complexity" evidence="1">
    <location>
        <begin position="191"/>
        <end position="213"/>
    </location>
</feature>
<feature type="compositionally biased region" description="Polar residues" evidence="1">
    <location>
        <begin position="221"/>
        <end position="232"/>
    </location>
</feature>
<evidence type="ECO:0000256" key="1">
    <source>
        <dbReference type="SAM" id="MobiDB-lite"/>
    </source>
</evidence>
<dbReference type="OrthoDB" id="5599171at2759"/>
<feature type="compositionally biased region" description="Low complexity" evidence="1">
    <location>
        <begin position="365"/>
        <end position="377"/>
    </location>
</feature>
<dbReference type="EMBL" id="LSSM01007073">
    <property type="protein sequence ID" value="OMJ09396.1"/>
    <property type="molecule type" value="Genomic_DNA"/>
</dbReference>
<comment type="caution">
    <text evidence="2">The sequence shown here is derived from an EMBL/GenBank/DDBJ whole genome shotgun (WGS) entry which is preliminary data.</text>
</comment>
<evidence type="ECO:0000313" key="3">
    <source>
        <dbReference type="Proteomes" id="UP000187429"/>
    </source>
</evidence>
<dbReference type="AlphaFoldDB" id="A0A1R1X436"/>